<feature type="transmembrane region" description="Helical" evidence="1">
    <location>
        <begin position="6"/>
        <end position="27"/>
    </location>
</feature>
<proteinExistence type="predicted"/>
<accession>A0ABY4CMW5</accession>
<feature type="transmembrane region" description="Helical" evidence="1">
    <location>
        <begin position="34"/>
        <end position="55"/>
    </location>
</feature>
<dbReference type="Proteomes" id="UP000830167">
    <property type="component" value="Chromosome"/>
</dbReference>
<keyword evidence="3" id="KW-1185">Reference proteome</keyword>
<dbReference type="EMBL" id="CP089291">
    <property type="protein sequence ID" value="UOF91827.1"/>
    <property type="molecule type" value="Genomic_DNA"/>
</dbReference>
<reference evidence="2" key="1">
    <citation type="submission" date="2021-12" db="EMBL/GenBank/DDBJ databases">
        <title>Alicyclobacillaceae gen. nov., sp. nov., isolated from chalcocite enrichment system.</title>
        <authorList>
            <person name="Jiang Z."/>
        </authorList>
    </citation>
    <scope>NUCLEOTIDE SEQUENCE</scope>
    <source>
        <strain evidence="2">MYW30-H2</strain>
    </source>
</reference>
<dbReference type="RefSeq" id="WP_347438517.1">
    <property type="nucleotide sequence ID" value="NZ_CP089291.1"/>
</dbReference>
<keyword evidence="1" id="KW-0472">Membrane</keyword>
<evidence type="ECO:0000313" key="3">
    <source>
        <dbReference type="Proteomes" id="UP000830167"/>
    </source>
</evidence>
<protein>
    <recommendedName>
        <fullName evidence="4">DUF2759 domain-containing protein</fullName>
    </recommendedName>
</protein>
<gene>
    <name evidence="2" type="ORF">LSG31_06190</name>
</gene>
<sequence>MYLHPVLIGVFLVVFAVLAIIGGIRLFKQKHYAMAVFLLITMVVFGFSGFTALTLHV</sequence>
<evidence type="ECO:0000256" key="1">
    <source>
        <dbReference type="SAM" id="Phobius"/>
    </source>
</evidence>
<evidence type="ECO:0000313" key="2">
    <source>
        <dbReference type="EMBL" id="UOF91827.1"/>
    </source>
</evidence>
<evidence type="ECO:0008006" key="4">
    <source>
        <dbReference type="Google" id="ProtNLM"/>
    </source>
</evidence>
<keyword evidence="1" id="KW-0812">Transmembrane</keyword>
<name>A0ABY4CMW5_9BACL</name>
<organism evidence="2 3">
    <name type="scientific">Fodinisporobacter ferrooxydans</name>
    <dbReference type="NCBI Taxonomy" id="2901836"/>
    <lineage>
        <taxon>Bacteria</taxon>
        <taxon>Bacillati</taxon>
        <taxon>Bacillota</taxon>
        <taxon>Bacilli</taxon>
        <taxon>Bacillales</taxon>
        <taxon>Alicyclobacillaceae</taxon>
        <taxon>Fodinisporobacter</taxon>
    </lineage>
</organism>
<keyword evidence="1" id="KW-1133">Transmembrane helix</keyword>